<keyword evidence="1" id="KW-1133">Transmembrane helix</keyword>
<keyword evidence="2" id="KW-0614">Plasmid</keyword>
<feature type="transmembrane region" description="Helical" evidence="1">
    <location>
        <begin position="6"/>
        <end position="25"/>
    </location>
</feature>
<gene>
    <name evidence="2" type="ordered locus">KPK_A0144</name>
</gene>
<accession>B5RK66</accession>
<sequence length="119" mass="14122">MKTAVWVVVYFAMCFLLFTAWMFAFAPYNGQERAFSLTYLLDLFFLHVVMVPYYEFFQTEPYSNALMSLGDESGQMIRFHQMVPVLWIYSLSALLTFVVYIIYAKWLTHNRLKGKLLQK</sequence>
<dbReference type="BioCyc" id="KPNE507522:GI0B-5676-MONOMER"/>
<keyword evidence="1" id="KW-0812">Transmembrane</keyword>
<keyword evidence="1" id="KW-0472">Membrane</keyword>
<dbReference type="KEGG" id="kpe:KPK_A0144"/>
<feature type="transmembrane region" description="Helical" evidence="1">
    <location>
        <begin position="37"/>
        <end position="54"/>
    </location>
</feature>
<geneLocation type="plasmid" evidence="2 3">
    <name>pKP187</name>
</geneLocation>
<dbReference type="Proteomes" id="UP000001734">
    <property type="component" value="Plasmid pKP187"/>
</dbReference>
<evidence type="ECO:0000313" key="3">
    <source>
        <dbReference type="Proteomes" id="UP000001734"/>
    </source>
</evidence>
<dbReference type="HOGENOM" id="CLU_2023629_0_0_6"/>
<dbReference type="EMBL" id="CP000965">
    <property type="protein sequence ID" value="ACI12129.1"/>
    <property type="molecule type" value="Genomic_DNA"/>
</dbReference>
<evidence type="ECO:0000313" key="2">
    <source>
        <dbReference type="EMBL" id="ACI12129.1"/>
    </source>
</evidence>
<name>B5RK66_KLEV3</name>
<feature type="transmembrane region" description="Helical" evidence="1">
    <location>
        <begin position="86"/>
        <end position="106"/>
    </location>
</feature>
<dbReference type="AlphaFoldDB" id="B5RK66"/>
<reference evidence="2 3" key="1">
    <citation type="journal article" date="2008" name="PLoS Genet.">
        <title>Complete genome sequence of the N2-fixing broad host range endophyte Klebsiella pneumoniae 342 and virulence predictions verified in mice.</title>
        <authorList>
            <person name="Fouts D.E."/>
            <person name="Tyler H.L."/>
            <person name="DeBoy R.T."/>
            <person name="Daugherty S."/>
            <person name="Ren Q."/>
            <person name="Badger J.H."/>
            <person name="Durkin A.S."/>
            <person name="Huot H."/>
            <person name="Shrivastava S."/>
            <person name="Kothari S."/>
            <person name="Dodson R.J."/>
            <person name="Mohamoud Y."/>
            <person name="Khouri H."/>
            <person name="Roesch L.F."/>
            <person name="Krogfelt K.A."/>
            <person name="Struve C."/>
            <person name="Triplett E.W."/>
            <person name="Methe B.A."/>
        </authorList>
    </citation>
    <scope>NUCLEOTIDE SEQUENCE [LARGE SCALE GENOMIC DNA]</scope>
    <source>
        <strain evidence="2 3">342</strain>
        <plasmid evidence="3">Plasmid pKP187</plasmid>
    </source>
</reference>
<organism evidence="2 3">
    <name type="scientific">Klebsiella variicola (strain 342)</name>
    <name type="common">Klebsiella pneumoniae</name>
    <dbReference type="NCBI Taxonomy" id="507522"/>
    <lineage>
        <taxon>Bacteria</taxon>
        <taxon>Pseudomonadati</taxon>
        <taxon>Pseudomonadota</taxon>
        <taxon>Gammaproteobacteria</taxon>
        <taxon>Enterobacterales</taxon>
        <taxon>Enterobacteriaceae</taxon>
        <taxon>Klebsiella/Raoultella group</taxon>
        <taxon>Klebsiella</taxon>
        <taxon>Klebsiella pneumoniae complex</taxon>
    </lineage>
</organism>
<evidence type="ECO:0000256" key="1">
    <source>
        <dbReference type="SAM" id="Phobius"/>
    </source>
</evidence>
<proteinExistence type="predicted"/>
<protein>
    <submittedName>
        <fullName evidence="2">Uncharacterized protein</fullName>
    </submittedName>
</protein>